<protein>
    <submittedName>
        <fullName evidence="1">Uncharacterized protein</fullName>
    </submittedName>
</protein>
<gene>
    <name evidence="1" type="ORF">HNQ57_002815</name>
</gene>
<accession>A0A840R7U3</accession>
<comment type="caution">
    <text evidence="1">The sequence shown here is derived from an EMBL/GenBank/DDBJ whole genome shotgun (WGS) entry which is preliminary data.</text>
</comment>
<name>A0A840R7U3_9GAMM</name>
<dbReference type="Proteomes" id="UP000536640">
    <property type="component" value="Unassembled WGS sequence"/>
</dbReference>
<evidence type="ECO:0000313" key="2">
    <source>
        <dbReference type="Proteomes" id="UP000536640"/>
    </source>
</evidence>
<dbReference type="AlphaFoldDB" id="A0A840R7U3"/>
<evidence type="ECO:0000313" key="1">
    <source>
        <dbReference type="EMBL" id="MBB5188533.1"/>
    </source>
</evidence>
<organism evidence="1 2">
    <name type="scientific">Zhongshania antarctica</name>
    <dbReference type="NCBI Taxonomy" id="641702"/>
    <lineage>
        <taxon>Bacteria</taxon>
        <taxon>Pseudomonadati</taxon>
        <taxon>Pseudomonadota</taxon>
        <taxon>Gammaproteobacteria</taxon>
        <taxon>Cellvibrionales</taxon>
        <taxon>Spongiibacteraceae</taxon>
        <taxon>Zhongshania</taxon>
    </lineage>
</organism>
<proteinExistence type="predicted"/>
<keyword evidence="2" id="KW-1185">Reference proteome</keyword>
<dbReference type="EMBL" id="JACHHW010000007">
    <property type="protein sequence ID" value="MBB5188533.1"/>
    <property type="molecule type" value="Genomic_DNA"/>
</dbReference>
<reference evidence="1 2" key="1">
    <citation type="submission" date="2020-08" db="EMBL/GenBank/DDBJ databases">
        <title>Genomic Encyclopedia of Type Strains, Phase IV (KMG-IV): sequencing the most valuable type-strain genomes for metagenomic binning, comparative biology and taxonomic classification.</title>
        <authorList>
            <person name="Goeker M."/>
        </authorList>
    </citation>
    <scope>NUCLEOTIDE SEQUENCE [LARGE SCALE GENOMIC DNA]</scope>
    <source>
        <strain evidence="1 2">DSM 25701</strain>
    </source>
</reference>
<sequence length="115" mass="13567">MQHWYVYHSQETMSHPYASLGEHAVYSKQNQPKLCFNDVIWVVEGDSSTPKNFTLVDCFQYKNSEYPPFKAEYSAFKLKVSDTTSLLESAISLSKDIPWFEDLHQRFITKQRFFL</sequence>